<feature type="region of interest" description="Disordered" evidence="1">
    <location>
        <begin position="1"/>
        <end position="38"/>
    </location>
</feature>
<dbReference type="OrthoDB" id="427138at2759"/>
<organism evidence="2 3">
    <name type="scientific">Hondaea fermentalgiana</name>
    <dbReference type="NCBI Taxonomy" id="2315210"/>
    <lineage>
        <taxon>Eukaryota</taxon>
        <taxon>Sar</taxon>
        <taxon>Stramenopiles</taxon>
        <taxon>Bigyra</taxon>
        <taxon>Labyrinthulomycetes</taxon>
        <taxon>Thraustochytrida</taxon>
        <taxon>Thraustochytriidae</taxon>
        <taxon>Hondaea</taxon>
    </lineage>
</organism>
<protein>
    <submittedName>
        <fullName evidence="2">Uncharacterized protein</fullName>
    </submittedName>
</protein>
<gene>
    <name evidence="2" type="ORF">FCC1311_032802</name>
</gene>
<sequence length="377" mass="41511">MGDEAEESMFDSLMQAATPKARKRRSKRAETDEDEGAPTFTDRLTQVVPIVLKIEEGIAAAVLFIMPYVKMANEAYEEFLVALEPYGPKEIMGMLYGLALMFFGGSYISTIATLEAIDQGGRKDLVHAIKELHEQATSVRDANRTDDQLDEDGDGVADVNQISQAELTVRKVSLFLRSCDPEKVSAAFGRLYQILAMVIATLQVKFARALSLGVSIGNVLSTTILKATGPTIKNIVDEDYYPWIPVVTRYICRMIGISIAFSVQRVLSTVHTALNGARIATDAFTRWCEARNLHYLSDGYLDDATAFLLAGLGIYGQLFLYTKLPFIIKLILFPATVSEYILTFMVSTSVARGTTTANQQQGFSHGPTEPMPGMPEM</sequence>
<dbReference type="InParanoid" id="A0A2R5G7P4"/>
<keyword evidence="3" id="KW-1185">Reference proteome</keyword>
<feature type="region of interest" description="Disordered" evidence="1">
    <location>
        <begin position="357"/>
        <end position="377"/>
    </location>
</feature>
<evidence type="ECO:0000256" key="1">
    <source>
        <dbReference type="SAM" id="MobiDB-lite"/>
    </source>
</evidence>
<evidence type="ECO:0000313" key="2">
    <source>
        <dbReference type="EMBL" id="GBG27057.1"/>
    </source>
</evidence>
<dbReference type="EMBL" id="BEYU01000027">
    <property type="protein sequence ID" value="GBG27057.1"/>
    <property type="molecule type" value="Genomic_DNA"/>
</dbReference>
<dbReference type="Proteomes" id="UP000241890">
    <property type="component" value="Unassembled WGS sequence"/>
</dbReference>
<reference evidence="2 3" key="1">
    <citation type="submission" date="2017-12" db="EMBL/GenBank/DDBJ databases">
        <title>Sequencing, de novo assembly and annotation of complete genome of a new Thraustochytrid species, strain FCC1311.</title>
        <authorList>
            <person name="Sedici K."/>
            <person name="Godart F."/>
            <person name="Aiese Cigliano R."/>
            <person name="Sanseverino W."/>
            <person name="Barakat M."/>
            <person name="Ortet P."/>
            <person name="Marechal E."/>
            <person name="Cagnac O."/>
            <person name="Amato A."/>
        </authorList>
    </citation>
    <scope>NUCLEOTIDE SEQUENCE [LARGE SCALE GENOMIC DNA]</scope>
</reference>
<proteinExistence type="predicted"/>
<evidence type="ECO:0000313" key="3">
    <source>
        <dbReference type="Proteomes" id="UP000241890"/>
    </source>
</evidence>
<accession>A0A2R5G7P4</accession>
<dbReference type="AlphaFoldDB" id="A0A2R5G7P4"/>
<name>A0A2R5G7P4_9STRA</name>
<comment type="caution">
    <text evidence="2">The sequence shown here is derived from an EMBL/GenBank/DDBJ whole genome shotgun (WGS) entry which is preliminary data.</text>
</comment>